<evidence type="ECO:0000256" key="13">
    <source>
        <dbReference type="PIRSR" id="PIRSR604385-2"/>
    </source>
</evidence>
<evidence type="ECO:0000256" key="10">
    <source>
        <dbReference type="ARBA" id="ARBA00030308"/>
    </source>
</evidence>
<comment type="caution">
    <text evidence="16">The sequence shown here is derived from an EMBL/GenBank/DDBJ whole genome shotgun (WGS) entry which is preliminary data.</text>
</comment>
<keyword evidence="5 13" id="KW-0479">Metal-binding</keyword>
<dbReference type="EMBL" id="QFVT01000003">
    <property type="protein sequence ID" value="PYC48227.1"/>
    <property type="molecule type" value="Genomic_DNA"/>
</dbReference>
<dbReference type="CDD" id="cd06661">
    <property type="entry name" value="GGCT_like"/>
    <property type="match status" value="1"/>
</dbReference>
<dbReference type="Pfam" id="PF00293">
    <property type="entry name" value="NUDIX"/>
    <property type="match status" value="1"/>
</dbReference>
<dbReference type="InterPro" id="IPR013024">
    <property type="entry name" value="GGCT-like"/>
</dbReference>
<dbReference type="PROSITE" id="PS00893">
    <property type="entry name" value="NUDIX_BOX"/>
    <property type="match status" value="1"/>
</dbReference>
<dbReference type="PROSITE" id="PS51462">
    <property type="entry name" value="NUDIX"/>
    <property type="match status" value="1"/>
</dbReference>
<feature type="binding site" evidence="13">
    <location>
        <position position="305"/>
    </location>
    <ligand>
        <name>Mg(2+)</name>
        <dbReference type="ChEBI" id="CHEBI:18420"/>
        <label>1</label>
    </ligand>
</feature>
<dbReference type="InterPro" id="IPR009288">
    <property type="entry name" value="AIG2-like_dom"/>
</dbReference>
<evidence type="ECO:0000256" key="9">
    <source>
        <dbReference type="ARBA" id="ARBA00030162"/>
    </source>
</evidence>
<accession>A0A2V4NP76</accession>
<gene>
    <name evidence="16" type="ORF">DI396_04280</name>
</gene>
<keyword evidence="7 13" id="KW-0460">Magnesium</keyword>
<evidence type="ECO:0000256" key="11">
    <source>
        <dbReference type="ARBA" id="ARBA00033056"/>
    </source>
</evidence>
<comment type="catalytic activity">
    <reaction evidence="12">
        <text>ADP-D-ribose + H2O = D-ribose 5-phosphate + AMP + 2 H(+)</text>
        <dbReference type="Rhea" id="RHEA:10412"/>
        <dbReference type="ChEBI" id="CHEBI:15377"/>
        <dbReference type="ChEBI" id="CHEBI:15378"/>
        <dbReference type="ChEBI" id="CHEBI:57967"/>
        <dbReference type="ChEBI" id="CHEBI:78346"/>
        <dbReference type="ChEBI" id="CHEBI:456215"/>
        <dbReference type="EC" id="3.6.1.13"/>
    </reaction>
</comment>
<evidence type="ECO:0000256" key="12">
    <source>
        <dbReference type="ARBA" id="ARBA00049546"/>
    </source>
</evidence>
<dbReference type="SUPFAM" id="SSF55811">
    <property type="entry name" value="Nudix"/>
    <property type="match status" value="1"/>
</dbReference>
<evidence type="ECO:0000256" key="3">
    <source>
        <dbReference type="ARBA" id="ARBA00012453"/>
    </source>
</evidence>
<dbReference type="InterPro" id="IPR036568">
    <property type="entry name" value="GGCT-like_sf"/>
</dbReference>
<dbReference type="InterPro" id="IPR004385">
    <property type="entry name" value="NDP_pyrophosphatase"/>
</dbReference>
<comment type="cofactor">
    <cofactor evidence="1 13">
        <name>Mg(2+)</name>
        <dbReference type="ChEBI" id="CHEBI:18420"/>
    </cofactor>
</comment>
<feature type="binding site" evidence="13">
    <location>
        <position position="354"/>
    </location>
    <ligand>
        <name>Mg(2+)</name>
        <dbReference type="ChEBI" id="CHEBI:18420"/>
        <label>1</label>
    </ligand>
</feature>
<dbReference type="CDD" id="cd24155">
    <property type="entry name" value="NUDIX_ADPRase"/>
    <property type="match status" value="1"/>
</dbReference>
<dbReference type="PANTHER" id="PTHR11839">
    <property type="entry name" value="UDP/ADP-SUGAR PYROPHOSPHATASE"/>
    <property type="match status" value="1"/>
</dbReference>
<evidence type="ECO:0000256" key="1">
    <source>
        <dbReference type="ARBA" id="ARBA00001946"/>
    </source>
</evidence>
<evidence type="ECO:0000313" key="17">
    <source>
        <dbReference type="Proteomes" id="UP000248012"/>
    </source>
</evidence>
<dbReference type="OrthoDB" id="5292471at2"/>
<dbReference type="PANTHER" id="PTHR11839:SF5">
    <property type="entry name" value="ADP-RIBOSE PYROPHOSPHATASE"/>
    <property type="match status" value="1"/>
</dbReference>
<evidence type="ECO:0000256" key="4">
    <source>
        <dbReference type="ARBA" id="ARBA00013297"/>
    </source>
</evidence>
<comment type="similarity">
    <text evidence="2">Belongs to the Nudix hydrolase family. NudF subfamily.</text>
</comment>
<keyword evidence="6" id="KW-0378">Hydrolase</keyword>
<feature type="short sequence motif" description="Nudix box" evidence="14">
    <location>
        <begin position="286"/>
        <end position="308"/>
    </location>
</feature>
<feature type="domain" description="Nudix hydrolase" evidence="15">
    <location>
        <begin position="243"/>
        <end position="383"/>
    </location>
</feature>
<organism evidence="16 17">
    <name type="scientific">Litorivita pollutaquae</name>
    <dbReference type="NCBI Taxonomy" id="2200892"/>
    <lineage>
        <taxon>Bacteria</taxon>
        <taxon>Pseudomonadati</taxon>
        <taxon>Pseudomonadota</taxon>
        <taxon>Alphaproteobacteria</taxon>
        <taxon>Rhodobacterales</taxon>
        <taxon>Paracoccaceae</taxon>
        <taxon>Litorivita</taxon>
    </lineage>
</organism>
<dbReference type="EC" id="3.6.1.13" evidence="3"/>
<dbReference type="SUPFAM" id="SSF110857">
    <property type="entry name" value="Gamma-glutamyl cyclotransferase-like"/>
    <property type="match status" value="1"/>
</dbReference>
<feature type="binding site" evidence="13">
    <location>
        <position position="301"/>
    </location>
    <ligand>
        <name>Mg(2+)</name>
        <dbReference type="ChEBI" id="CHEBI:18420"/>
        <label>1</label>
    </ligand>
</feature>
<proteinExistence type="inferred from homology"/>
<evidence type="ECO:0000256" key="7">
    <source>
        <dbReference type="ARBA" id="ARBA00022842"/>
    </source>
</evidence>
<evidence type="ECO:0000259" key="15">
    <source>
        <dbReference type="PROSITE" id="PS51462"/>
    </source>
</evidence>
<dbReference type="GO" id="GO:0019144">
    <property type="term" value="F:ADP-sugar diphosphatase activity"/>
    <property type="evidence" value="ECO:0007669"/>
    <property type="project" value="TreeGrafter"/>
</dbReference>
<dbReference type="GO" id="GO:0019693">
    <property type="term" value="P:ribose phosphate metabolic process"/>
    <property type="evidence" value="ECO:0007669"/>
    <property type="project" value="TreeGrafter"/>
</dbReference>
<dbReference type="NCBIfam" id="TIGR00052">
    <property type="entry name" value="nudix-type nucleoside diphosphatase, YffH/AdpP family"/>
    <property type="match status" value="1"/>
</dbReference>
<dbReference type="InterPro" id="IPR020084">
    <property type="entry name" value="NUDIX_hydrolase_CS"/>
</dbReference>
<protein>
    <recommendedName>
        <fullName evidence="4">ADP-ribose pyrophosphatase</fullName>
        <ecNumber evidence="3">3.6.1.13</ecNumber>
    </recommendedName>
    <alternativeName>
        <fullName evidence="9">ADP-ribose diphosphatase</fullName>
    </alternativeName>
    <alternativeName>
        <fullName evidence="11">ADP-ribose phosphohydrolase</fullName>
    </alternativeName>
    <alternativeName>
        <fullName evidence="10">Adenosine diphosphoribose pyrophosphatase</fullName>
    </alternativeName>
</protein>
<evidence type="ECO:0000256" key="6">
    <source>
        <dbReference type="ARBA" id="ARBA00022801"/>
    </source>
</evidence>
<dbReference type="AlphaFoldDB" id="A0A2V4NP76"/>
<dbReference type="InterPro" id="IPR015797">
    <property type="entry name" value="NUDIX_hydrolase-like_dom_sf"/>
</dbReference>
<evidence type="ECO:0000256" key="2">
    <source>
        <dbReference type="ARBA" id="ARBA00007482"/>
    </source>
</evidence>
<comment type="function">
    <text evidence="8">Acts on ADP-mannose and ADP-glucose as well as ADP-ribose. Prevents glycogen biosynthesis. The reaction catalyzed by this enzyme is a limiting step of the gluconeogenic process.</text>
</comment>
<reference evidence="16 17" key="1">
    <citation type="submission" date="2018-05" db="EMBL/GenBank/DDBJ databases">
        <title>Oceanovita maritima gen. nov., sp. nov., a marine bacterium in the family Rhodobacteraceae isolated from surface seawater of Lundu port Xiamen, China.</title>
        <authorList>
            <person name="Hetharua B.H."/>
            <person name="Min D."/>
            <person name="Liao H."/>
            <person name="Tian Y."/>
        </authorList>
    </citation>
    <scope>NUCLEOTIDE SEQUENCE [LARGE SCALE GENOMIC DNA]</scope>
    <source>
        <strain evidence="16 17">FSX-11</strain>
    </source>
</reference>
<dbReference type="InterPro" id="IPR000086">
    <property type="entry name" value="NUDIX_hydrolase_dom"/>
</dbReference>
<evidence type="ECO:0000256" key="5">
    <source>
        <dbReference type="ARBA" id="ARBA00022723"/>
    </source>
</evidence>
<dbReference type="GO" id="GO:0046872">
    <property type="term" value="F:metal ion binding"/>
    <property type="evidence" value="ECO:0007669"/>
    <property type="project" value="UniProtKB-KW"/>
</dbReference>
<sequence>MPMTGVNMADIFVYGTLCHRPLLACVLGVEPAHLDAVIRITPALLPGHRTYDAPDDGSYPVICAEKGAEAAGLLLQGMGSDHLARMDFYERGFGYALRGAMVETGRAAAQGRVTQPAQVYFPDQSLEEQEQLPHARPWSLETWRKSHAELAMRAAGEAMSYFGQITAQTLAARFGMIRTRAAARLLAQTPAPTHLRSDTGAEAVIRNAEETSHAGFFLHQTHRLQLPKFDGSHSELLEREVFVVGDAAILLPYDPLRDRVLLVEQFRMGPYGRGDPKPFQLEPVAGRIDGGETPEAAARREAVEEAGLTLTAIEKISAHYPSPGCSTEFFHLFLGLCDLPDLAKGQGGLAEEHEDIRTHVLSFDAAMDLVSSGEANNGPLILMLLWLAAARPRLRAGL</sequence>
<dbReference type="GO" id="GO:0005829">
    <property type="term" value="C:cytosol"/>
    <property type="evidence" value="ECO:0007669"/>
    <property type="project" value="TreeGrafter"/>
</dbReference>
<dbReference type="Pfam" id="PF06094">
    <property type="entry name" value="GGACT"/>
    <property type="match status" value="1"/>
</dbReference>
<feature type="binding site" evidence="13">
    <location>
        <position position="285"/>
    </location>
    <ligand>
        <name>Mg(2+)</name>
        <dbReference type="ChEBI" id="CHEBI:18420"/>
        <label>1</label>
    </ligand>
</feature>
<dbReference type="Gene3D" id="3.10.490.10">
    <property type="entry name" value="Gamma-glutamyl cyclotransferase-like"/>
    <property type="match status" value="1"/>
</dbReference>
<evidence type="ECO:0000256" key="14">
    <source>
        <dbReference type="PIRSR" id="PIRSR604385-3"/>
    </source>
</evidence>
<name>A0A2V4NP76_9RHOB</name>
<dbReference type="GO" id="GO:0006753">
    <property type="term" value="P:nucleoside phosphate metabolic process"/>
    <property type="evidence" value="ECO:0007669"/>
    <property type="project" value="TreeGrafter"/>
</dbReference>
<evidence type="ECO:0000313" key="16">
    <source>
        <dbReference type="EMBL" id="PYC48227.1"/>
    </source>
</evidence>
<evidence type="ECO:0000256" key="8">
    <source>
        <dbReference type="ARBA" id="ARBA00025164"/>
    </source>
</evidence>
<dbReference type="Proteomes" id="UP000248012">
    <property type="component" value="Unassembled WGS sequence"/>
</dbReference>
<dbReference type="Gene3D" id="3.90.79.10">
    <property type="entry name" value="Nucleoside Triphosphate Pyrophosphohydrolase"/>
    <property type="match status" value="1"/>
</dbReference>
<keyword evidence="17" id="KW-1185">Reference proteome</keyword>
<dbReference type="GO" id="GO:0047631">
    <property type="term" value="F:ADP-ribose diphosphatase activity"/>
    <property type="evidence" value="ECO:0007669"/>
    <property type="project" value="UniProtKB-EC"/>
</dbReference>